<proteinExistence type="predicted"/>
<dbReference type="RefSeq" id="WP_152888906.1">
    <property type="nucleotide sequence ID" value="NZ_WHJC01000065.1"/>
</dbReference>
<organism evidence="2 3">
    <name type="scientific">Clostridium tarantellae</name>
    <dbReference type="NCBI Taxonomy" id="39493"/>
    <lineage>
        <taxon>Bacteria</taxon>
        <taxon>Bacillati</taxon>
        <taxon>Bacillota</taxon>
        <taxon>Clostridia</taxon>
        <taxon>Eubacteriales</taxon>
        <taxon>Clostridiaceae</taxon>
        <taxon>Clostridium</taxon>
    </lineage>
</organism>
<feature type="domain" description="Restriction endonuclease type II NgoFVII C-terminal B3-like DNA-binding" evidence="1">
    <location>
        <begin position="16"/>
        <end position="99"/>
    </location>
</feature>
<protein>
    <recommendedName>
        <fullName evidence="1">Restriction endonuclease type II NgoFVII C-terminal B3-like DNA-binding domain-containing protein</fullName>
    </recommendedName>
</protein>
<keyword evidence="3" id="KW-1185">Reference proteome</keyword>
<comment type="caution">
    <text evidence="2">The sequence shown here is derived from an EMBL/GenBank/DDBJ whole genome shotgun (WGS) entry which is preliminary data.</text>
</comment>
<evidence type="ECO:0000313" key="2">
    <source>
        <dbReference type="EMBL" id="MPQ43412.1"/>
    </source>
</evidence>
<evidence type="ECO:0000259" key="1">
    <source>
        <dbReference type="Pfam" id="PF20731"/>
    </source>
</evidence>
<dbReference type="InterPro" id="IPR048923">
    <property type="entry name" value="RE_NgoFVII_C"/>
</dbReference>
<gene>
    <name evidence="2" type="ORF">GBZ86_06520</name>
</gene>
<dbReference type="Pfam" id="PF20731">
    <property type="entry name" value="RE_NgoFVII_C"/>
    <property type="match status" value="1"/>
</dbReference>
<dbReference type="Proteomes" id="UP000430345">
    <property type="component" value="Unassembled WGS sequence"/>
</dbReference>
<name>A0A6I1MME3_9CLOT</name>
<dbReference type="AlphaFoldDB" id="A0A6I1MME3"/>
<dbReference type="EMBL" id="WHJC01000065">
    <property type="protein sequence ID" value="MPQ43412.1"/>
    <property type="molecule type" value="Genomic_DNA"/>
</dbReference>
<accession>A0A6I1MME3</accession>
<reference evidence="2 3" key="1">
    <citation type="submission" date="2019-10" db="EMBL/GenBank/DDBJ databases">
        <title>The Genome Sequence of Clostridium tarantellae Isolated from Fish Brain.</title>
        <authorList>
            <person name="Bano L."/>
            <person name="Kiel M."/>
            <person name="Sales G."/>
            <person name="Doxey A.C."/>
            <person name="Mansfield M.J."/>
            <person name="Schiavone M."/>
            <person name="Rossetto O."/>
            <person name="Pirazzini M."/>
            <person name="Dobrindt U."/>
            <person name="Montecucco C."/>
        </authorList>
    </citation>
    <scope>NUCLEOTIDE SEQUENCE [LARGE SCALE GENOMIC DNA]</scope>
    <source>
        <strain evidence="2 3">DSM 3997</strain>
    </source>
</reference>
<sequence>MATTGDFFTVELQDVHLNWGTVSSDGLRNRHPDEVYIPIHMDVATRLCLFNDGTEFTVHGQNFRVKATGTQGTTAVYGKNLTSANGLRPLGRYLKGGLNATPGDIVQVEWLSDTEVEISLI</sequence>
<evidence type="ECO:0000313" key="3">
    <source>
        <dbReference type="Proteomes" id="UP000430345"/>
    </source>
</evidence>
<dbReference type="OrthoDB" id="1907071at2"/>